<dbReference type="AlphaFoldDB" id="A0A848IZQ4"/>
<dbReference type="RefSeq" id="WP_169683184.1">
    <property type="nucleotide sequence ID" value="NZ_JABBNU010000009.1"/>
</dbReference>
<gene>
    <name evidence="1" type="ORF">HH304_15270</name>
</gene>
<proteinExistence type="predicted"/>
<dbReference type="EMBL" id="JABBNU010000009">
    <property type="protein sequence ID" value="NMM49767.1"/>
    <property type="molecule type" value="Genomic_DNA"/>
</dbReference>
<dbReference type="Proteomes" id="UP000559010">
    <property type="component" value="Unassembled WGS sequence"/>
</dbReference>
<keyword evidence="2" id="KW-1185">Reference proteome</keyword>
<accession>A0A848IZQ4</accession>
<reference evidence="1 2" key="1">
    <citation type="submission" date="2020-04" db="EMBL/GenBank/DDBJ databases">
        <title>Flammeovirgaceae bacterium KN852 isolated from deep sea.</title>
        <authorList>
            <person name="Zhang D.-C."/>
        </authorList>
    </citation>
    <scope>NUCLEOTIDE SEQUENCE [LARGE SCALE GENOMIC DNA]</scope>
    <source>
        <strain evidence="1 2">KN852</strain>
    </source>
</reference>
<comment type="caution">
    <text evidence="1">The sequence shown here is derived from an EMBL/GenBank/DDBJ whole genome shotgun (WGS) entry which is preliminary data.</text>
</comment>
<organism evidence="1 2">
    <name type="scientific">Marinigracilibium pacificum</name>
    <dbReference type="NCBI Taxonomy" id="2729599"/>
    <lineage>
        <taxon>Bacteria</taxon>
        <taxon>Pseudomonadati</taxon>
        <taxon>Bacteroidota</taxon>
        <taxon>Cytophagia</taxon>
        <taxon>Cytophagales</taxon>
        <taxon>Flammeovirgaceae</taxon>
        <taxon>Marinigracilibium</taxon>
    </lineage>
</organism>
<evidence type="ECO:0000313" key="1">
    <source>
        <dbReference type="EMBL" id="NMM49767.1"/>
    </source>
</evidence>
<sequence length="113" mass="12957">MNAFELFINDEYKATASVKNGVVSFTVDYILNEQEINIRLGSYDKEGKSHVVWFKDNLYLNDQIKLSIKDVEPKDLSQPISVSNEEGVDDMILQSKIKSYHALQKELMEKGLI</sequence>
<protein>
    <submittedName>
        <fullName evidence="1">Uncharacterized protein</fullName>
    </submittedName>
</protein>
<evidence type="ECO:0000313" key="2">
    <source>
        <dbReference type="Proteomes" id="UP000559010"/>
    </source>
</evidence>
<name>A0A848IZQ4_9BACT</name>